<reference evidence="2 3" key="1">
    <citation type="journal article" date="2018" name="G3 (Bethesda)">
        <title>Phylogenetic and Phylogenomic Definition of Rhizopus Species.</title>
        <authorList>
            <person name="Gryganskyi A.P."/>
            <person name="Golan J."/>
            <person name="Dolatabadi S."/>
            <person name="Mondo S."/>
            <person name="Robb S."/>
            <person name="Idnurm A."/>
            <person name="Muszewska A."/>
            <person name="Steczkiewicz K."/>
            <person name="Masonjones S."/>
            <person name="Liao H.L."/>
            <person name="Gajdeczka M.T."/>
            <person name="Anike F."/>
            <person name="Vuek A."/>
            <person name="Anishchenko I.M."/>
            <person name="Voigt K."/>
            <person name="de Hoog G.S."/>
            <person name="Smith M.E."/>
            <person name="Heitman J."/>
            <person name="Vilgalys R."/>
            <person name="Stajich J.E."/>
        </authorList>
    </citation>
    <scope>NUCLEOTIDE SEQUENCE [LARGE SCALE GENOMIC DNA]</scope>
    <source>
        <strain evidence="2 3">CBS 357.93</strain>
    </source>
</reference>
<dbReference type="AlphaFoldDB" id="A0A367IXW3"/>
<evidence type="ECO:0000313" key="3">
    <source>
        <dbReference type="Proteomes" id="UP000252139"/>
    </source>
</evidence>
<feature type="compositionally biased region" description="Low complexity" evidence="1">
    <location>
        <begin position="193"/>
        <end position="204"/>
    </location>
</feature>
<proteinExistence type="predicted"/>
<keyword evidence="3" id="KW-1185">Reference proteome</keyword>
<accession>A0A367IXW3</accession>
<feature type="region of interest" description="Disordered" evidence="1">
    <location>
        <begin position="103"/>
        <end position="273"/>
    </location>
</feature>
<feature type="compositionally biased region" description="Basic and acidic residues" evidence="1">
    <location>
        <begin position="149"/>
        <end position="188"/>
    </location>
</feature>
<name>A0A367IXW3_RHIAZ</name>
<gene>
    <name evidence="2" type="ORF">CU097_001290</name>
</gene>
<dbReference type="EMBL" id="PJQL01002979">
    <property type="protein sequence ID" value="RCH82543.1"/>
    <property type="molecule type" value="Genomic_DNA"/>
</dbReference>
<protein>
    <submittedName>
        <fullName evidence="2">Uncharacterized protein</fullName>
    </submittedName>
</protein>
<evidence type="ECO:0000256" key="1">
    <source>
        <dbReference type="SAM" id="MobiDB-lite"/>
    </source>
</evidence>
<organism evidence="2 3">
    <name type="scientific">Rhizopus azygosporus</name>
    <name type="common">Rhizopus microsporus var. azygosporus</name>
    <dbReference type="NCBI Taxonomy" id="86630"/>
    <lineage>
        <taxon>Eukaryota</taxon>
        <taxon>Fungi</taxon>
        <taxon>Fungi incertae sedis</taxon>
        <taxon>Mucoromycota</taxon>
        <taxon>Mucoromycotina</taxon>
        <taxon>Mucoromycetes</taxon>
        <taxon>Mucorales</taxon>
        <taxon>Mucorineae</taxon>
        <taxon>Rhizopodaceae</taxon>
        <taxon>Rhizopus</taxon>
    </lineage>
</organism>
<sequence>MNKPVATTQISMVHKDLLSKVTMVRKDLTTKVTMVHKDTTNQFSMIKSLSSSQKRMCQDELDYVKRRKAEPENCRHCRLDSSQGHLEDCAELQMIRPAEQDFTKGFKDIPNSPISPEEYAEYMTPASSKKKKQAKADTSSDIKSTSIPKLKERMIEHPEPPEPLTAKRKERTFELSEAAKSRQKERVTEPMPSKQSQRSISSSSELNLPKQKKSVELASELTSPEQDQASASISPKQEEKPTTEATIPDQKGKTDESASESVMINMFRDILKK</sequence>
<dbReference type="Proteomes" id="UP000252139">
    <property type="component" value="Unassembled WGS sequence"/>
</dbReference>
<feature type="non-terminal residue" evidence="2">
    <location>
        <position position="273"/>
    </location>
</feature>
<evidence type="ECO:0000313" key="2">
    <source>
        <dbReference type="EMBL" id="RCH82543.1"/>
    </source>
</evidence>
<feature type="compositionally biased region" description="Polar residues" evidence="1">
    <location>
        <begin position="220"/>
        <end position="235"/>
    </location>
</feature>
<comment type="caution">
    <text evidence="2">The sequence shown here is derived from an EMBL/GenBank/DDBJ whole genome shotgun (WGS) entry which is preliminary data.</text>
</comment>